<evidence type="ECO:0000313" key="13">
    <source>
        <dbReference type="Proteomes" id="UP000887566"/>
    </source>
</evidence>
<evidence type="ECO:0000256" key="5">
    <source>
        <dbReference type="ARBA" id="ARBA00022723"/>
    </source>
</evidence>
<protein>
    <recommendedName>
        <fullName evidence="3">E3 ubiquitin-protein transferase MAEA</fullName>
    </recommendedName>
    <alternativeName>
        <fullName evidence="9">Macrophage erythroblast attacher</fullName>
    </alternativeName>
</protein>
<feature type="zinc finger region" description="RING-Gid-type" evidence="10">
    <location>
        <begin position="321"/>
        <end position="390"/>
    </location>
</feature>
<evidence type="ECO:0000256" key="9">
    <source>
        <dbReference type="ARBA" id="ARBA00029678"/>
    </source>
</evidence>
<organism evidence="13 14">
    <name type="scientific">Plectus sambesii</name>
    <dbReference type="NCBI Taxonomy" id="2011161"/>
    <lineage>
        <taxon>Eukaryota</taxon>
        <taxon>Metazoa</taxon>
        <taxon>Ecdysozoa</taxon>
        <taxon>Nematoda</taxon>
        <taxon>Chromadorea</taxon>
        <taxon>Plectida</taxon>
        <taxon>Plectina</taxon>
        <taxon>Plectoidea</taxon>
        <taxon>Plectidae</taxon>
        <taxon>Plectus</taxon>
    </lineage>
</organism>
<name>A0A914X0L4_9BILA</name>
<keyword evidence="13" id="KW-1185">Reference proteome</keyword>
<feature type="domain" description="CTLH" evidence="11">
    <location>
        <begin position="154"/>
        <end position="211"/>
    </location>
</feature>
<feature type="domain" description="RING-Gid-type" evidence="12">
    <location>
        <begin position="321"/>
        <end position="390"/>
    </location>
</feature>
<evidence type="ECO:0000256" key="10">
    <source>
        <dbReference type="PROSITE-ProRule" id="PRU01215"/>
    </source>
</evidence>
<dbReference type="PANTHER" id="PTHR12170:SF2">
    <property type="entry name" value="E3 UBIQUITIN-PROTEIN TRANSFERASE MAEA"/>
    <property type="match status" value="1"/>
</dbReference>
<accession>A0A914X0L4</accession>
<keyword evidence="7" id="KW-0862">Zinc</keyword>
<dbReference type="InterPro" id="IPR006595">
    <property type="entry name" value="CTLH_C"/>
</dbReference>
<dbReference type="InterPro" id="IPR013144">
    <property type="entry name" value="CRA_dom"/>
</dbReference>
<dbReference type="InterPro" id="IPR006594">
    <property type="entry name" value="LisH"/>
</dbReference>
<dbReference type="Pfam" id="PF10607">
    <property type="entry name" value="CTLH"/>
    <property type="match status" value="1"/>
</dbReference>
<keyword evidence="5" id="KW-0479">Metal-binding</keyword>
<dbReference type="SMART" id="SM00668">
    <property type="entry name" value="CTLH"/>
    <property type="match status" value="1"/>
</dbReference>
<dbReference type="SMART" id="SM00757">
    <property type="entry name" value="CRA"/>
    <property type="match status" value="1"/>
</dbReference>
<dbReference type="InterPro" id="IPR044063">
    <property type="entry name" value="ZF_RING_GID"/>
</dbReference>
<dbReference type="PROSITE" id="PS50896">
    <property type="entry name" value="LISH"/>
    <property type="match status" value="1"/>
</dbReference>
<evidence type="ECO:0000256" key="4">
    <source>
        <dbReference type="ARBA" id="ARBA00022490"/>
    </source>
</evidence>
<dbReference type="InterPro" id="IPR024964">
    <property type="entry name" value="CTLH/CRA"/>
</dbReference>
<keyword evidence="6 10" id="KW-0863">Zinc-finger</keyword>
<comment type="subcellular location">
    <subcellularLocation>
        <location evidence="2">Cytoplasm</location>
    </subcellularLocation>
    <subcellularLocation>
        <location evidence="1">Nucleus matrix</location>
    </subcellularLocation>
</comment>
<sequence length="399" mass="44759">MSDLSALEHSTLKVPYEILNKKFRTAQKTIDRESSHVQHASGALEKCLQKDPVRVADVAGIVRSTIDKLHLLRQRVSGTLDDEIAAANMLKQRLDYLNVGANRESNNAAAAMEQWRRQRVDRLVVDYLLRAGFYDSAQQLAEQSGVDIMSNRDVFVTAKDVYESLGRHELDKCLEWAHDNKSKLRRLKSRLELAVRTQEFVELVRAERRRDAVEYARKWFSSVDGGAWQGELQRAMGLLAVGPNTDIAEYRDLLSQSRWAELMKLFCAENIRLYQLTDQSVFSACFQCGLSALKTPHCTADNRGMDGGATTDGDGVSRKDCPVCSADVYALADGLPFAHASQSRLVCAYNGQPLNEHNPPMMLPNGMVYDTLTAARVSRVTRQGIRNTNSQRGERIVHV</sequence>
<evidence type="ECO:0000256" key="6">
    <source>
        <dbReference type="ARBA" id="ARBA00022771"/>
    </source>
</evidence>
<dbReference type="WBParaSite" id="PSAMB.scaffold614size45634.g7425.t1">
    <property type="protein sequence ID" value="PSAMB.scaffold614size45634.g7425.t1"/>
    <property type="gene ID" value="PSAMB.scaffold614size45634.g7425"/>
</dbReference>
<evidence type="ECO:0000256" key="3">
    <source>
        <dbReference type="ARBA" id="ARBA00014384"/>
    </source>
</evidence>
<dbReference type="InterPro" id="IPR045098">
    <property type="entry name" value="Fyv10_fam"/>
</dbReference>
<keyword evidence="8" id="KW-0265">Erythrocyte maturation</keyword>
<dbReference type="GO" id="GO:0016363">
    <property type="term" value="C:nuclear matrix"/>
    <property type="evidence" value="ECO:0007669"/>
    <property type="project" value="UniProtKB-SubCell"/>
</dbReference>
<dbReference type="GO" id="GO:0034657">
    <property type="term" value="C:GID complex"/>
    <property type="evidence" value="ECO:0007669"/>
    <property type="project" value="TreeGrafter"/>
</dbReference>
<dbReference type="AlphaFoldDB" id="A0A914X0L4"/>
<dbReference type="PROSITE" id="PS50897">
    <property type="entry name" value="CTLH"/>
    <property type="match status" value="1"/>
</dbReference>
<evidence type="ECO:0000256" key="7">
    <source>
        <dbReference type="ARBA" id="ARBA00022833"/>
    </source>
</evidence>
<dbReference type="PROSITE" id="PS51867">
    <property type="entry name" value="ZF_RING_GID"/>
    <property type="match status" value="1"/>
</dbReference>
<evidence type="ECO:0000259" key="11">
    <source>
        <dbReference type="PROSITE" id="PS50897"/>
    </source>
</evidence>
<evidence type="ECO:0000259" key="12">
    <source>
        <dbReference type="PROSITE" id="PS51867"/>
    </source>
</evidence>
<proteinExistence type="predicted"/>
<dbReference type="GO" id="GO:0043249">
    <property type="term" value="P:erythrocyte maturation"/>
    <property type="evidence" value="ECO:0007669"/>
    <property type="project" value="UniProtKB-KW"/>
</dbReference>
<dbReference type="GO" id="GO:0005737">
    <property type="term" value="C:cytoplasm"/>
    <property type="evidence" value="ECO:0007669"/>
    <property type="project" value="UniProtKB-SubCell"/>
</dbReference>
<dbReference type="SMART" id="SM00667">
    <property type="entry name" value="LisH"/>
    <property type="match status" value="1"/>
</dbReference>
<reference evidence="14" key="1">
    <citation type="submission" date="2022-11" db="UniProtKB">
        <authorList>
            <consortium name="WormBaseParasite"/>
        </authorList>
    </citation>
    <scope>IDENTIFICATION</scope>
</reference>
<dbReference type="GO" id="GO:0043161">
    <property type="term" value="P:proteasome-mediated ubiquitin-dependent protein catabolic process"/>
    <property type="evidence" value="ECO:0007669"/>
    <property type="project" value="InterPro"/>
</dbReference>
<evidence type="ECO:0000313" key="14">
    <source>
        <dbReference type="WBParaSite" id="PSAMB.scaffold614size45634.g7425.t1"/>
    </source>
</evidence>
<evidence type="ECO:0000256" key="1">
    <source>
        <dbReference type="ARBA" id="ARBA00004109"/>
    </source>
</evidence>
<evidence type="ECO:0000256" key="8">
    <source>
        <dbReference type="ARBA" id="ARBA00023057"/>
    </source>
</evidence>
<dbReference type="PANTHER" id="PTHR12170">
    <property type="entry name" value="MACROPHAGE ERYTHROBLAST ATTACHER-RELATED"/>
    <property type="match status" value="1"/>
</dbReference>
<keyword evidence="4" id="KW-0963">Cytoplasm</keyword>
<dbReference type="GO" id="GO:0061630">
    <property type="term" value="F:ubiquitin protein ligase activity"/>
    <property type="evidence" value="ECO:0007669"/>
    <property type="project" value="InterPro"/>
</dbReference>
<dbReference type="Proteomes" id="UP000887566">
    <property type="component" value="Unplaced"/>
</dbReference>
<dbReference type="GO" id="GO:0008270">
    <property type="term" value="F:zinc ion binding"/>
    <property type="evidence" value="ECO:0007669"/>
    <property type="project" value="UniProtKB-KW"/>
</dbReference>
<evidence type="ECO:0000256" key="2">
    <source>
        <dbReference type="ARBA" id="ARBA00004496"/>
    </source>
</evidence>